<feature type="region of interest" description="Disordered" evidence="1">
    <location>
        <begin position="1"/>
        <end position="20"/>
    </location>
</feature>
<dbReference type="EMBL" id="JAAGBB010000008">
    <property type="protein sequence ID" value="MBR0664422.1"/>
    <property type="molecule type" value="Genomic_DNA"/>
</dbReference>
<reference evidence="4" key="1">
    <citation type="journal article" date="2021" name="Syst. Appl. Microbiol.">
        <title>Roseomonas hellenica sp. nov., isolated from roots of wild-growing Alkanna tinctoria.</title>
        <authorList>
            <person name="Rat A."/>
            <person name="Naranjo H.D."/>
            <person name="Lebbe L."/>
            <person name="Cnockaert M."/>
            <person name="Krigas N."/>
            <person name="Grigoriadou K."/>
            <person name="Maloupa E."/>
            <person name="Willems A."/>
        </authorList>
    </citation>
    <scope>NUCLEOTIDE SEQUENCE [LARGE SCALE GENOMIC DNA]</scope>
    <source>
        <strain evidence="4">LMG 31523</strain>
    </source>
</reference>
<keyword evidence="4" id="KW-1185">Reference proteome</keyword>
<keyword evidence="2" id="KW-1133">Transmembrane helix</keyword>
<keyword evidence="2" id="KW-0812">Transmembrane</keyword>
<comment type="caution">
    <text evidence="3">The sequence shown here is derived from an EMBL/GenBank/DDBJ whole genome shotgun (WGS) entry which is preliminary data.</text>
</comment>
<feature type="transmembrane region" description="Helical" evidence="2">
    <location>
        <begin position="159"/>
        <end position="180"/>
    </location>
</feature>
<evidence type="ECO:0000256" key="2">
    <source>
        <dbReference type="SAM" id="Phobius"/>
    </source>
</evidence>
<feature type="transmembrane region" description="Helical" evidence="2">
    <location>
        <begin position="200"/>
        <end position="222"/>
    </location>
</feature>
<feature type="transmembrane region" description="Helical" evidence="2">
    <location>
        <begin position="76"/>
        <end position="95"/>
    </location>
</feature>
<dbReference type="Proteomes" id="UP001196870">
    <property type="component" value="Unassembled WGS sequence"/>
</dbReference>
<dbReference type="RefSeq" id="WP_211852084.1">
    <property type="nucleotide sequence ID" value="NZ_JAAGBB010000008.1"/>
</dbReference>
<dbReference type="PIRSF" id="PIRSF015000">
    <property type="entry name" value="UCP01500"/>
    <property type="match status" value="1"/>
</dbReference>
<proteinExistence type="predicted"/>
<protein>
    <submittedName>
        <fullName evidence="3">DUF2270 domain-containing protein</fullName>
    </submittedName>
</protein>
<dbReference type="InterPro" id="IPR014470">
    <property type="entry name" value="UCP01500"/>
</dbReference>
<feature type="transmembrane region" description="Helical" evidence="2">
    <location>
        <begin position="53"/>
        <end position="70"/>
    </location>
</feature>
<keyword evidence="2" id="KW-0472">Membrane</keyword>
<evidence type="ECO:0000313" key="3">
    <source>
        <dbReference type="EMBL" id="MBR0664422.1"/>
    </source>
</evidence>
<evidence type="ECO:0000256" key="1">
    <source>
        <dbReference type="SAM" id="MobiDB-lite"/>
    </source>
</evidence>
<sequence>MSITQGTGATEAPPNGVGAPPIPSSSGELITVLAHFHRAEIARMSGWRDRIDLTTNWAITVVAAMLSVSLSTPSAHHGVILFAMLVVLLLLCIEARRYRFFDVYRTRVRLLERNYYAHVFAAQPGAETDWARQLGQDLREPRFLTSMRTAMSRRLRRNYFWMFLMLLAAWTLKISSPWLLAAEDAPDGTGPARGVIEHLAFGPVAGWAVLILVGAFYCWLAWATFRPHTRSGELAHGEVHV</sequence>
<evidence type="ECO:0000313" key="4">
    <source>
        <dbReference type="Proteomes" id="UP001196870"/>
    </source>
</evidence>
<dbReference type="Pfam" id="PF10028">
    <property type="entry name" value="DUF2270"/>
    <property type="match status" value="1"/>
</dbReference>
<organism evidence="3 4">
    <name type="scientific">Plastoroseomonas hellenica</name>
    <dbReference type="NCBI Taxonomy" id="2687306"/>
    <lineage>
        <taxon>Bacteria</taxon>
        <taxon>Pseudomonadati</taxon>
        <taxon>Pseudomonadota</taxon>
        <taxon>Alphaproteobacteria</taxon>
        <taxon>Acetobacterales</taxon>
        <taxon>Acetobacteraceae</taxon>
        <taxon>Plastoroseomonas</taxon>
    </lineage>
</organism>
<accession>A0ABS5EVU3</accession>
<name>A0ABS5EVU3_9PROT</name>
<gene>
    <name evidence="3" type="ORF">GXW71_08650</name>
</gene>